<dbReference type="Proteomes" id="UP000189761">
    <property type="component" value="Unassembled WGS sequence"/>
</dbReference>
<comment type="caution">
    <text evidence="5">The sequence shown here is derived from an EMBL/GenBank/DDBJ whole genome shotgun (WGS) entry which is preliminary data.</text>
</comment>
<dbReference type="RefSeq" id="WP_078110598.1">
    <property type="nucleotide sequence ID" value="NZ_CP065424.1"/>
</dbReference>
<dbReference type="AlphaFoldDB" id="A0A8E2LDR3"/>
<organism evidence="5 6">
    <name type="scientific">Heyndrickxia oleronia</name>
    <dbReference type="NCBI Taxonomy" id="38875"/>
    <lineage>
        <taxon>Bacteria</taxon>
        <taxon>Bacillati</taxon>
        <taxon>Bacillota</taxon>
        <taxon>Bacilli</taxon>
        <taxon>Bacillales</taxon>
        <taxon>Bacillaceae</taxon>
        <taxon>Heyndrickxia</taxon>
    </lineage>
</organism>
<dbReference type="PANTHER" id="PTHR39190:SF1">
    <property type="entry name" value="FLAGELLAR ASSEMBLY FACTOR FLIW"/>
    <property type="match status" value="1"/>
</dbReference>
<dbReference type="NCBIfam" id="NF009793">
    <property type="entry name" value="PRK13285.1-1"/>
    <property type="match status" value="1"/>
</dbReference>
<keyword evidence="5" id="KW-0966">Cell projection</keyword>
<comment type="similarity">
    <text evidence="4">Belongs to the FliW family.</text>
</comment>
<dbReference type="Pfam" id="PF02623">
    <property type="entry name" value="FliW"/>
    <property type="match status" value="1"/>
</dbReference>
<dbReference type="HAMAP" id="MF_01185">
    <property type="entry name" value="FliW"/>
    <property type="match status" value="1"/>
</dbReference>
<dbReference type="InterPro" id="IPR024046">
    <property type="entry name" value="Flagellar_assmbl_FliW_dom_sf"/>
</dbReference>
<comment type="function">
    <text evidence="4">Acts as an anti-CsrA protein, binds CsrA and prevents it from repressing translation of its target genes, one of which is flagellin. Binds to flagellin and participates in the assembly of the flagellum.</text>
</comment>
<evidence type="ECO:0000256" key="1">
    <source>
        <dbReference type="ARBA" id="ARBA00022490"/>
    </source>
</evidence>
<dbReference type="GO" id="GO:0006417">
    <property type="term" value="P:regulation of translation"/>
    <property type="evidence" value="ECO:0007669"/>
    <property type="project" value="UniProtKB-KW"/>
</dbReference>
<proteinExistence type="inferred from homology"/>
<keyword evidence="3 4" id="KW-0810">Translation regulation</keyword>
<evidence type="ECO:0000256" key="2">
    <source>
        <dbReference type="ARBA" id="ARBA00022795"/>
    </source>
</evidence>
<reference evidence="5 6" key="1">
    <citation type="submission" date="2017-01" db="EMBL/GenBank/DDBJ databases">
        <title>Draft genome sequence of Bacillus oleronius.</title>
        <authorList>
            <person name="Allam M."/>
        </authorList>
    </citation>
    <scope>NUCLEOTIDE SEQUENCE [LARGE SCALE GENOMIC DNA]</scope>
    <source>
        <strain evidence="5 6">DSM 9356</strain>
    </source>
</reference>
<gene>
    <name evidence="4" type="primary">fliW</name>
    <name evidence="5" type="ORF">BWZ43_15150</name>
</gene>
<accession>A0A8E2LDR3</accession>
<keyword evidence="5" id="KW-0969">Cilium</keyword>
<keyword evidence="6" id="KW-1185">Reference proteome</keyword>
<evidence type="ECO:0000313" key="5">
    <source>
        <dbReference type="EMBL" id="OOP67538.1"/>
    </source>
</evidence>
<dbReference type="GO" id="GO:0044780">
    <property type="term" value="P:bacterial-type flagellum assembly"/>
    <property type="evidence" value="ECO:0007669"/>
    <property type="project" value="UniProtKB-UniRule"/>
</dbReference>
<name>A0A8E2LDR3_9BACI</name>
<dbReference type="EMBL" id="MTLA01000186">
    <property type="protein sequence ID" value="OOP67538.1"/>
    <property type="molecule type" value="Genomic_DNA"/>
</dbReference>
<dbReference type="InterPro" id="IPR003775">
    <property type="entry name" value="Flagellar_assembly_factor_FliW"/>
</dbReference>
<dbReference type="Gene3D" id="2.30.290.10">
    <property type="entry name" value="BH3618-like"/>
    <property type="match status" value="1"/>
</dbReference>
<evidence type="ECO:0000313" key="6">
    <source>
        <dbReference type="Proteomes" id="UP000189761"/>
    </source>
</evidence>
<evidence type="ECO:0000256" key="4">
    <source>
        <dbReference type="HAMAP-Rule" id="MF_01185"/>
    </source>
</evidence>
<evidence type="ECO:0000256" key="3">
    <source>
        <dbReference type="ARBA" id="ARBA00022845"/>
    </source>
</evidence>
<protein>
    <recommendedName>
        <fullName evidence="4">Flagellar assembly factor FliW</fullName>
    </recommendedName>
</protein>
<dbReference type="GO" id="GO:0005737">
    <property type="term" value="C:cytoplasm"/>
    <property type="evidence" value="ECO:0007669"/>
    <property type="project" value="UniProtKB-SubCell"/>
</dbReference>
<sequence>MRLQTKYHGEIEWDQDLKWAFENGIPGFPEEKEFIILPLPENEVFMIMQSLKSPDIAFVLTSPFSFFTDYEFELDVQTIESLEIETEEDVQVMVILTVHEPFSKTTANLQAPIIINIKNNKSKQVVLNDKKYKTKHLLLSENYEKVKE</sequence>
<keyword evidence="5" id="KW-0282">Flagellum</keyword>
<comment type="subunit">
    <text evidence="4">Interacts with translational regulator CsrA and flagellin(s).</text>
</comment>
<keyword evidence="4" id="KW-0143">Chaperone</keyword>
<keyword evidence="2 4" id="KW-1005">Bacterial flagellum biogenesis</keyword>
<keyword evidence="1 4" id="KW-0963">Cytoplasm</keyword>
<dbReference type="SUPFAM" id="SSF141457">
    <property type="entry name" value="BH3618-like"/>
    <property type="match status" value="1"/>
</dbReference>
<dbReference type="PANTHER" id="PTHR39190">
    <property type="entry name" value="FLAGELLAR ASSEMBLY FACTOR FLIW"/>
    <property type="match status" value="1"/>
</dbReference>
<comment type="subcellular location">
    <subcellularLocation>
        <location evidence="4">Cytoplasm</location>
    </subcellularLocation>
</comment>